<dbReference type="InterPro" id="IPR035168">
    <property type="entry name" value="DUF5317"/>
</dbReference>
<feature type="transmembrane region" description="Helical" evidence="1">
    <location>
        <begin position="33"/>
        <end position="50"/>
    </location>
</feature>
<dbReference type="OrthoDB" id="37447at2"/>
<sequence>MVYDGILLGLIVGFIRAGWKNGLIALSNIQIRYGWVFPVLLLVQFGLFFLQEKFTFFAQFNGYFYIVIYVTGISLLWLNRHQQGLGIILVGVLLNFAVMLANGGRMPVALEAAAVLDPIYTEMLKSGDAVTKHFLMNESTRLSFLGDIIPLGPPYPRSQAISIGDVVINVGVFLYLFQLLSKPKKDESAALSEQAV</sequence>
<reference evidence="2 3" key="1">
    <citation type="submission" date="2017-07" db="EMBL/GenBank/DDBJ databases">
        <title>Paenibacillus herberti R33 genome sequencing and assembly.</title>
        <authorList>
            <person name="Su W."/>
        </authorList>
    </citation>
    <scope>NUCLEOTIDE SEQUENCE [LARGE SCALE GENOMIC DNA]</scope>
    <source>
        <strain evidence="2 3">R33</strain>
    </source>
</reference>
<dbReference type="AlphaFoldDB" id="A0A229NVK2"/>
<gene>
    <name evidence="2" type="ORF">CGZ75_12750</name>
</gene>
<comment type="caution">
    <text evidence="2">The sequence shown here is derived from an EMBL/GenBank/DDBJ whole genome shotgun (WGS) entry which is preliminary data.</text>
</comment>
<feature type="transmembrane region" description="Helical" evidence="1">
    <location>
        <begin position="6"/>
        <end position="26"/>
    </location>
</feature>
<feature type="transmembrane region" description="Helical" evidence="1">
    <location>
        <begin position="62"/>
        <end position="78"/>
    </location>
</feature>
<keyword evidence="1" id="KW-1133">Transmembrane helix</keyword>
<keyword evidence="1" id="KW-0472">Membrane</keyword>
<dbReference type="Pfam" id="PF17248">
    <property type="entry name" value="DUF5317"/>
    <property type="match status" value="1"/>
</dbReference>
<evidence type="ECO:0000313" key="2">
    <source>
        <dbReference type="EMBL" id="OXM13878.1"/>
    </source>
</evidence>
<keyword evidence="3" id="KW-1185">Reference proteome</keyword>
<dbReference type="EMBL" id="NMUQ01000002">
    <property type="protein sequence ID" value="OXM13878.1"/>
    <property type="molecule type" value="Genomic_DNA"/>
</dbReference>
<keyword evidence="1" id="KW-0812">Transmembrane</keyword>
<evidence type="ECO:0000313" key="3">
    <source>
        <dbReference type="Proteomes" id="UP000215145"/>
    </source>
</evidence>
<protein>
    <recommendedName>
        <fullName evidence="4">DUF5317 domain-containing protein</fullName>
    </recommendedName>
</protein>
<organism evidence="2 3">
    <name type="scientific">Paenibacillus herberti</name>
    <dbReference type="NCBI Taxonomy" id="1619309"/>
    <lineage>
        <taxon>Bacteria</taxon>
        <taxon>Bacillati</taxon>
        <taxon>Bacillota</taxon>
        <taxon>Bacilli</taxon>
        <taxon>Bacillales</taxon>
        <taxon>Paenibacillaceae</taxon>
        <taxon>Paenibacillus</taxon>
    </lineage>
</organism>
<name>A0A229NVK2_9BACL</name>
<accession>A0A229NVK2</accession>
<evidence type="ECO:0000256" key="1">
    <source>
        <dbReference type="SAM" id="Phobius"/>
    </source>
</evidence>
<dbReference type="Proteomes" id="UP000215145">
    <property type="component" value="Unassembled WGS sequence"/>
</dbReference>
<dbReference type="RefSeq" id="WP_089524705.1">
    <property type="nucleotide sequence ID" value="NZ_NMUQ01000002.1"/>
</dbReference>
<proteinExistence type="predicted"/>
<feature type="transmembrane region" description="Helical" evidence="1">
    <location>
        <begin position="160"/>
        <end position="177"/>
    </location>
</feature>
<evidence type="ECO:0008006" key="4">
    <source>
        <dbReference type="Google" id="ProtNLM"/>
    </source>
</evidence>
<feature type="transmembrane region" description="Helical" evidence="1">
    <location>
        <begin position="85"/>
        <end position="101"/>
    </location>
</feature>